<dbReference type="PROSITE" id="PS50102">
    <property type="entry name" value="RRM"/>
    <property type="match status" value="1"/>
</dbReference>
<evidence type="ECO:0000313" key="7">
    <source>
        <dbReference type="EMBL" id="CAK7329159.1"/>
    </source>
</evidence>
<dbReference type="InterPro" id="IPR041118">
    <property type="entry name" value="Rx_N"/>
</dbReference>
<dbReference type="Pfam" id="PF23247">
    <property type="entry name" value="LRR_RPS2"/>
    <property type="match status" value="1"/>
</dbReference>
<dbReference type="InterPro" id="IPR035979">
    <property type="entry name" value="RBD_domain_sf"/>
</dbReference>
<evidence type="ECO:0000256" key="2">
    <source>
        <dbReference type="ARBA" id="ARBA00022741"/>
    </source>
</evidence>
<comment type="caution">
    <text evidence="7">The sequence shown here is derived from an EMBL/GenBank/DDBJ whole genome shotgun (WGS) entry which is preliminary data.</text>
</comment>
<evidence type="ECO:0000256" key="5">
    <source>
        <dbReference type="PROSITE-ProRule" id="PRU00176"/>
    </source>
</evidence>
<dbReference type="AlphaFoldDB" id="A0AAV1R8L8"/>
<dbReference type="SUPFAM" id="SSF54928">
    <property type="entry name" value="RNA-binding domain, RBD"/>
    <property type="match status" value="1"/>
</dbReference>
<dbReference type="SUPFAM" id="SSF52058">
    <property type="entry name" value="L domain-like"/>
    <property type="match status" value="2"/>
</dbReference>
<dbReference type="InterPro" id="IPR000504">
    <property type="entry name" value="RRM_dom"/>
</dbReference>
<dbReference type="GO" id="GO:0005524">
    <property type="term" value="F:ATP binding"/>
    <property type="evidence" value="ECO:0007669"/>
    <property type="project" value="UniProtKB-KW"/>
</dbReference>
<dbReference type="GO" id="GO:0006952">
    <property type="term" value="P:defense response"/>
    <property type="evidence" value="ECO:0007669"/>
    <property type="project" value="UniProtKB-KW"/>
</dbReference>
<organism evidence="7 8">
    <name type="scientific">Dovyalis caffra</name>
    <dbReference type="NCBI Taxonomy" id="77055"/>
    <lineage>
        <taxon>Eukaryota</taxon>
        <taxon>Viridiplantae</taxon>
        <taxon>Streptophyta</taxon>
        <taxon>Embryophyta</taxon>
        <taxon>Tracheophyta</taxon>
        <taxon>Spermatophyta</taxon>
        <taxon>Magnoliopsida</taxon>
        <taxon>eudicotyledons</taxon>
        <taxon>Gunneridae</taxon>
        <taxon>Pentapetalae</taxon>
        <taxon>rosids</taxon>
        <taxon>fabids</taxon>
        <taxon>Malpighiales</taxon>
        <taxon>Salicaceae</taxon>
        <taxon>Flacourtieae</taxon>
        <taxon>Dovyalis</taxon>
    </lineage>
</organism>
<keyword evidence="2" id="KW-0547">Nucleotide-binding</keyword>
<dbReference type="InterPro" id="IPR032675">
    <property type="entry name" value="LRR_dom_sf"/>
</dbReference>
<dbReference type="GO" id="GO:0003723">
    <property type="term" value="F:RNA binding"/>
    <property type="evidence" value="ECO:0007669"/>
    <property type="project" value="UniProtKB-UniRule"/>
</dbReference>
<dbReference type="InterPro" id="IPR012677">
    <property type="entry name" value="Nucleotide-bd_a/b_plait_sf"/>
</dbReference>
<keyword evidence="3" id="KW-0611">Plant defense</keyword>
<dbReference type="SMART" id="SM00360">
    <property type="entry name" value="RRM"/>
    <property type="match status" value="1"/>
</dbReference>
<dbReference type="Gene3D" id="3.80.10.10">
    <property type="entry name" value="Ribonuclease Inhibitor"/>
    <property type="match status" value="4"/>
</dbReference>
<evidence type="ECO:0000259" key="6">
    <source>
        <dbReference type="PROSITE" id="PS50102"/>
    </source>
</evidence>
<keyword evidence="4" id="KW-0067">ATP-binding</keyword>
<reference evidence="7 8" key="1">
    <citation type="submission" date="2024-01" db="EMBL/GenBank/DDBJ databases">
        <authorList>
            <person name="Waweru B."/>
        </authorList>
    </citation>
    <scope>NUCLEOTIDE SEQUENCE [LARGE SCALE GENOMIC DNA]</scope>
</reference>
<dbReference type="Pfam" id="PF00076">
    <property type="entry name" value="RRM_1"/>
    <property type="match status" value="1"/>
</dbReference>
<keyword evidence="8" id="KW-1185">Reference proteome</keyword>
<proteinExistence type="predicted"/>
<keyword evidence="5" id="KW-0694">RNA-binding</keyword>
<evidence type="ECO:0000313" key="8">
    <source>
        <dbReference type="Proteomes" id="UP001314170"/>
    </source>
</evidence>
<evidence type="ECO:0000256" key="3">
    <source>
        <dbReference type="ARBA" id="ARBA00022821"/>
    </source>
</evidence>
<feature type="domain" description="RRM" evidence="6">
    <location>
        <begin position="848"/>
        <end position="925"/>
    </location>
</feature>
<gene>
    <name evidence="7" type="ORF">DCAF_LOCUS6907</name>
</gene>
<dbReference type="PANTHER" id="PTHR36766:SF40">
    <property type="entry name" value="DISEASE RESISTANCE PROTEIN RGA3"/>
    <property type="match status" value="1"/>
</dbReference>
<dbReference type="Gene3D" id="1.20.5.4130">
    <property type="match status" value="1"/>
</dbReference>
<dbReference type="Proteomes" id="UP001314170">
    <property type="component" value="Unassembled WGS sequence"/>
</dbReference>
<dbReference type="EMBL" id="CAWUPB010000913">
    <property type="protein sequence ID" value="CAK7329159.1"/>
    <property type="molecule type" value="Genomic_DNA"/>
</dbReference>
<evidence type="ECO:0000256" key="1">
    <source>
        <dbReference type="ARBA" id="ARBA00022737"/>
    </source>
</evidence>
<evidence type="ECO:0000256" key="4">
    <source>
        <dbReference type="ARBA" id="ARBA00022840"/>
    </source>
</evidence>
<dbReference type="Gene3D" id="3.30.70.330">
    <property type="match status" value="1"/>
</dbReference>
<accession>A0AAV1R8L8</accession>
<dbReference type="InterPro" id="IPR057135">
    <property type="entry name" value="At4g27190-like_LRR"/>
</dbReference>
<keyword evidence="1" id="KW-0677">Repeat</keyword>
<dbReference type="PANTHER" id="PTHR36766">
    <property type="entry name" value="PLANT BROAD-SPECTRUM MILDEW RESISTANCE PROTEIN RPW8"/>
    <property type="match status" value="1"/>
</dbReference>
<sequence length="925" mass="104483">MSEWESRLWLINDVLDEADQKPDTNQAMKNWLSKLRDLAYDVEDILDECQTEALKRKLKGAKSQASTSTVQPSAALPNGPKLQGIGARWEDIMKERSDLGLDINVTRRSNKANPRVQTTSLVKEPKSVSGEICYHLDAKKSSGATSYAKVRHLSLIFHRYGTSQRFEAVYEMESLRTLLAIRSSSFGGLTYLSNKQLSIERMSNLKGMAVDNFPSLETLYIGDMLEWEQWYWSNGLNEDPGGKFPKLVELTLRNCDKLIGKLPGCLPFLKKLHISGCRQLTNLPEMLPSLCELTVKDCDEVIFRMKPNFSSLTTLEISGISGLVGLHEPFVEALVALEDLEIERCRELKYLWQDGVDLSKLANLKSLKIFECEQLVSLVKGAKGIFPYTLKSFQMGGCHSMESLPDGMMTVMSSNNSNQCLLEELVIQDCPSLKSLPRGKLPTTLKKLEVEGCKELESEYRFLEGIMRCDAHLEYLRVSKFSITSFPTGKFPTPLNTLKFDGCRRIQSLPSLLNLSHLTKLIIRCCDEFESFSDQELPNLTSLAIMYCWKLRSLPNHMDSLRELWILSCPNLVSFPETGLPPKLTLLYVMSCKNLRQPISEWRLHTLTSLKQLTISNTTDEDCFPDDDGLLLPTSLTLLHIKDQKKLKSISSSIQHLTSLEELWFINCPELHVLPKEGFAAALGHLWILDCPLLGERCLKEEGDYWPIIAHIPGVDVYHTHPQSHANQVDLHQRSMAVGTHLLCYELRRHCVFTISKEQKLALIVRKSEFSSVGAYEVIVTFEMQWQRSEELPKALSKFSINPNSIPYCSSPEGSHPNFLLKYFEFWFGSCGVCAHITQLNLDFKPSVTGLSFSSTEKTIVAAFSEFGKVIEAKIVMDKARNRPKGYGYVTFSKKDDAVKACEGMNGKVIALLLMAPFSKLSNQE</sequence>
<name>A0AAV1R8L8_9ROSI</name>
<protein>
    <recommendedName>
        <fullName evidence="6">RRM domain-containing protein</fullName>
    </recommendedName>
</protein>
<dbReference type="Pfam" id="PF18052">
    <property type="entry name" value="Rx_N"/>
    <property type="match status" value="1"/>
</dbReference>